<evidence type="ECO:0000313" key="2">
    <source>
        <dbReference type="EMBL" id="KAF5562978.1"/>
    </source>
</evidence>
<keyword evidence="1" id="KW-0175">Coiled coil</keyword>
<evidence type="ECO:0000313" key="3">
    <source>
        <dbReference type="Proteomes" id="UP000582016"/>
    </source>
</evidence>
<name>A0A8H5JX66_9HYPO</name>
<proteinExistence type="predicted"/>
<sequence>MADPSHFADPFWEPQHQIPVELDTQPQVSPFKPANLLHSISSSWRTTPVGIDFAVGGLGTIAAKADSPKESVTFTIRPEKRKEQPTLKLEITKTDCVLSKKDKDADKFVAYKEKLTFKPGEDRSKSYDFVTFPKGKRSALLDTLTKKATYWISVDRSNARIRYGQSLVNNSMTFMEIQFEKEKEEKEEKEEEKEKEKDFWMDHLVSTEVEQDGSPISSEDIKYKRHPVTVDLPPVVIPQSEMTLDILEKMTAMTFANLPQACQKLYHNISGAKITARPEKFKDLPEAIDESCRDENKYCGDILKRKNTFGDKLETYLRITVGDNLADSPGIPYVMEIWPPNHKSPIHQHGEASAVIRVLSGKIQVSWFDKVEEGSPSQLIGNPVILEEGQVTWLSKNQYQVHQLENTSDKVCITLQCYQFDADDNIHDEAFYWKDEEGHRRKFIPNSDSAYGLFVQKVHEEWKKSHPT</sequence>
<dbReference type="EMBL" id="JAAOAQ010000177">
    <property type="protein sequence ID" value="KAF5562978.1"/>
    <property type="molecule type" value="Genomic_DNA"/>
</dbReference>
<dbReference type="Gene3D" id="2.60.120.10">
    <property type="entry name" value="Jelly Rolls"/>
    <property type="match status" value="1"/>
</dbReference>
<dbReference type="InterPro" id="IPR011051">
    <property type="entry name" value="RmlC_Cupin_sf"/>
</dbReference>
<organism evidence="2 3">
    <name type="scientific">Fusarium phyllophilum</name>
    <dbReference type="NCBI Taxonomy" id="47803"/>
    <lineage>
        <taxon>Eukaryota</taxon>
        <taxon>Fungi</taxon>
        <taxon>Dikarya</taxon>
        <taxon>Ascomycota</taxon>
        <taxon>Pezizomycotina</taxon>
        <taxon>Sordariomycetes</taxon>
        <taxon>Hypocreomycetidae</taxon>
        <taxon>Hypocreales</taxon>
        <taxon>Nectriaceae</taxon>
        <taxon>Fusarium</taxon>
        <taxon>Fusarium fujikuroi species complex</taxon>
    </lineage>
</organism>
<accession>A0A8H5JX66</accession>
<dbReference type="Proteomes" id="UP000582016">
    <property type="component" value="Unassembled WGS sequence"/>
</dbReference>
<dbReference type="SUPFAM" id="SSF51182">
    <property type="entry name" value="RmlC-like cupins"/>
    <property type="match status" value="1"/>
</dbReference>
<dbReference type="AlphaFoldDB" id="A0A8H5JX66"/>
<dbReference type="InterPro" id="IPR014710">
    <property type="entry name" value="RmlC-like_jellyroll"/>
</dbReference>
<dbReference type="OrthoDB" id="543511at2759"/>
<feature type="coiled-coil region" evidence="1">
    <location>
        <begin position="172"/>
        <end position="203"/>
    </location>
</feature>
<gene>
    <name evidence="2" type="ORF">FPHYL_5403</name>
</gene>
<reference evidence="2 3" key="1">
    <citation type="submission" date="2020-05" db="EMBL/GenBank/DDBJ databases">
        <title>Identification and distribution of gene clusters putatively required for synthesis of sphingolipid metabolism inhibitors in phylogenetically diverse species of the filamentous fungus Fusarium.</title>
        <authorList>
            <person name="Kim H.-S."/>
            <person name="Busman M."/>
            <person name="Brown D.W."/>
            <person name="Divon H."/>
            <person name="Uhlig S."/>
            <person name="Proctor R.H."/>
        </authorList>
    </citation>
    <scope>NUCLEOTIDE SEQUENCE [LARGE SCALE GENOMIC DNA]</scope>
    <source>
        <strain evidence="2 3">NRRL 13617</strain>
    </source>
</reference>
<keyword evidence="2" id="KW-0560">Oxidoreductase</keyword>
<keyword evidence="3" id="KW-1185">Reference proteome</keyword>
<dbReference type="GO" id="GO:0051213">
    <property type="term" value="F:dioxygenase activity"/>
    <property type="evidence" value="ECO:0007669"/>
    <property type="project" value="UniProtKB-KW"/>
</dbReference>
<comment type="caution">
    <text evidence="2">The sequence shown here is derived from an EMBL/GenBank/DDBJ whole genome shotgun (WGS) entry which is preliminary data.</text>
</comment>
<protein>
    <submittedName>
        <fullName evidence="2">Cysteine dioxygenase</fullName>
    </submittedName>
</protein>
<keyword evidence="2" id="KW-0223">Dioxygenase</keyword>
<dbReference type="CDD" id="cd10548">
    <property type="entry name" value="cupin_CDO"/>
    <property type="match status" value="1"/>
</dbReference>
<evidence type="ECO:0000256" key="1">
    <source>
        <dbReference type="SAM" id="Coils"/>
    </source>
</evidence>